<comment type="caution">
    <text evidence="1">The sequence shown here is derived from an EMBL/GenBank/DDBJ whole genome shotgun (WGS) entry which is preliminary data.</text>
</comment>
<name>A0ACB9U1T8_9CETA</name>
<accession>A0ACB9U1T8</accession>
<gene>
    <name evidence="1" type="ORF">MJG53_020229</name>
</gene>
<evidence type="ECO:0000313" key="1">
    <source>
        <dbReference type="EMBL" id="KAI4554930.1"/>
    </source>
</evidence>
<evidence type="ECO:0000313" key="2">
    <source>
        <dbReference type="Proteomes" id="UP001057279"/>
    </source>
</evidence>
<dbReference type="EMBL" id="CM043025">
    <property type="protein sequence ID" value="KAI4554930.1"/>
    <property type="molecule type" value="Genomic_DNA"/>
</dbReference>
<protein>
    <submittedName>
        <fullName evidence="1">Uncharacterized protein</fullName>
    </submittedName>
</protein>
<keyword evidence="2" id="KW-1185">Reference proteome</keyword>
<dbReference type="Proteomes" id="UP001057279">
    <property type="component" value="Chromosome X"/>
</dbReference>
<sequence length="742" mass="81288">MRGDLYNCVCGIFGAACGIVTAACGTFSCGMLDLVNCHRQDLYCGMESFKLWGHGGPQATVEEEWDIEPLEEEESDFELEDQEEEEHLDDVEHLLEEVEEEETPADEESLVPKSVLYITKEASDYQYEESDEEVQDAEGGEEDSDEKPEEGPEKDLDSAEDSPRKPRKGLLWAQCKTWGWKASMQSESLDHSLDSGHANPCLLANELRAGAGGSGPRLTFPVPLNHRQPIGVFAACLLPSQPRSQWAGLRAAPLPFLSRGGPHQHLRKLLFPEQPSSLRPPPPPLGPTANSVSSTRHSARRPPSSPQTSLQAPSLLGVQASVWEGMEGVEEATALLASLEVSSALPGEQGWPQAAVEEECGREPLEEEEMEEDVEEMEEDEEEGEIDFGLEDVEEEEHLPREYEEEEDENEQEGAAAVAGLEFPVERFGPLFWSHVDSFLRNFRNNKHVLFRPHADRLMAGGHSQAPSDPGEGPVPPQEQEDLGEGGQVLQEEHDWIPGGPDRAGGGAGRDPSLLGVQASASEGMEGVEEATALLASLEVSSARPGEQGLPQAAVEEECGREPLEEEEMEEDVEEMEEDEEEGEIDFEVEVVEEEAPLSGEGEEEEDENEQEGAAAVTGLGFSMETFGPLFWSQVDSILRNFHYNAHVLFRPPTDGLMAGGCSPPPSDPGEGPVPPQEREDLGEGDRGLQGLDSAADFKLGYFSCQLLTPMSASFCPNDEGEDQYEKADEEEEDENEKPEEL</sequence>
<reference evidence="1" key="1">
    <citation type="submission" date="2022-03" db="EMBL/GenBank/DDBJ databases">
        <title>Genomic analyses of argali, domestic sheep and their hybrids provide insights into chromosomal evolution, heterosis and genetic basis of agronomic traits.</title>
        <authorList>
            <person name="Li M."/>
        </authorList>
    </citation>
    <scope>NUCLEOTIDE SEQUENCE</scope>
    <source>
        <strain evidence="1">F1 hybrid</strain>
    </source>
</reference>
<proteinExistence type="predicted"/>
<organism evidence="1 2">
    <name type="scientific">Ovis ammon polii x Ovis aries</name>
    <dbReference type="NCBI Taxonomy" id="2918886"/>
    <lineage>
        <taxon>Eukaryota</taxon>
        <taxon>Metazoa</taxon>
        <taxon>Chordata</taxon>
        <taxon>Craniata</taxon>
        <taxon>Vertebrata</taxon>
        <taxon>Euteleostomi</taxon>
        <taxon>Mammalia</taxon>
        <taxon>Eutheria</taxon>
        <taxon>Laurasiatheria</taxon>
        <taxon>Artiodactyla</taxon>
        <taxon>Ruminantia</taxon>
        <taxon>Pecora</taxon>
        <taxon>Bovidae</taxon>
        <taxon>Caprinae</taxon>
        <taxon>Ovis</taxon>
    </lineage>
</organism>